<evidence type="ECO:0000256" key="2">
    <source>
        <dbReference type="ARBA" id="ARBA00022729"/>
    </source>
</evidence>
<dbReference type="AlphaFoldDB" id="A0AAV6JXH7"/>
<name>A0AAV6JXH7_9ERIC</name>
<evidence type="ECO:0000259" key="4">
    <source>
        <dbReference type="Pfam" id="PF13947"/>
    </source>
</evidence>
<organism evidence="5 6">
    <name type="scientific">Rhododendron griersonianum</name>
    <dbReference type="NCBI Taxonomy" id="479676"/>
    <lineage>
        <taxon>Eukaryota</taxon>
        <taxon>Viridiplantae</taxon>
        <taxon>Streptophyta</taxon>
        <taxon>Embryophyta</taxon>
        <taxon>Tracheophyta</taxon>
        <taxon>Spermatophyta</taxon>
        <taxon>Magnoliopsida</taxon>
        <taxon>eudicotyledons</taxon>
        <taxon>Gunneridae</taxon>
        <taxon>Pentapetalae</taxon>
        <taxon>asterids</taxon>
        <taxon>Ericales</taxon>
        <taxon>Ericaceae</taxon>
        <taxon>Ericoideae</taxon>
        <taxon>Rhodoreae</taxon>
        <taxon>Rhododendron</taxon>
    </lineage>
</organism>
<evidence type="ECO:0000256" key="1">
    <source>
        <dbReference type="ARBA" id="ARBA00004167"/>
    </source>
</evidence>
<dbReference type="Proteomes" id="UP000823749">
    <property type="component" value="Chromosome 6"/>
</dbReference>
<feature type="domain" description="Wall-associated receptor kinase galacturonan-binding" evidence="4">
    <location>
        <begin position="35"/>
        <end position="97"/>
    </location>
</feature>
<dbReference type="EMBL" id="JACTNZ010000006">
    <property type="protein sequence ID" value="KAG5544841.1"/>
    <property type="molecule type" value="Genomic_DNA"/>
</dbReference>
<accession>A0AAV6JXH7</accession>
<dbReference type="Pfam" id="PF13947">
    <property type="entry name" value="GUB_WAK_bind"/>
    <property type="match status" value="1"/>
</dbReference>
<reference evidence="5 6" key="1">
    <citation type="submission" date="2020-08" db="EMBL/GenBank/DDBJ databases">
        <title>Plant Genome Project.</title>
        <authorList>
            <person name="Zhang R.-G."/>
        </authorList>
    </citation>
    <scope>NUCLEOTIDE SEQUENCE [LARGE SCALE GENOMIC DNA]</scope>
    <source>
        <strain evidence="5">WSP0</strain>
        <tissue evidence="5">Leaf</tissue>
    </source>
</reference>
<dbReference type="GO" id="GO:0030247">
    <property type="term" value="F:polysaccharide binding"/>
    <property type="evidence" value="ECO:0007669"/>
    <property type="project" value="InterPro"/>
</dbReference>
<keyword evidence="2 3" id="KW-0732">Signal</keyword>
<comment type="subcellular location">
    <subcellularLocation>
        <location evidence="1">Membrane</location>
        <topology evidence="1">Single-pass membrane protein</topology>
    </subcellularLocation>
</comment>
<feature type="chain" id="PRO_5043394880" description="Wall-associated receptor kinase galacturonan-binding domain-containing protein" evidence="3">
    <location>
        <begin position="30"/>
        <end position="301"/>
    </location>
</feature>
<dbReference type="InterPro" id="IPR025287">
    <property type="entry name" value="WAK_GUB"/>
</dbReference>
<evidence type="ECO:0000313" key="5">
    <source>
        <dbReference type="EMBL" id="KAG5544841.1"/>
    </source>
</evidence>
<keyword evidence="6" id="KW-1185">Reference proteome</keyword>
<comment type="caution">
    <text evidence="5">The sequence shown here is derived from an EMBL/GenBank/DDBJ whole genome shotgun (WGS) entry which is preliminary data.</text>
</comment>
<feature type="signal peptide" evidence="3">
    <location>
        <begin position="1"/>
        <end position="29"/>
    </location>
</feature>
<dbReference type="PANTHER" id="PTHR33138:SF30">
    <property type="entry name" value="LEAF RUST 10 DISEASE-RESISTANCE LOCUS RECEPTOR-LIKE PROTEIN KINASE-LIKE 2.7"/>
    <property type="match status" value="1"/>
</dbReference>
<dbReference type="GO" id="GO:0016020">
    <property type="term" value="C:membrane"/>
    <property type="evidence" value="ECO:0007669"/>
    <property type="project" value="UniProtKB-SubCell"/>
</dbReference>
<evidence type="ECO:0000313" key="6">
    <source>
        <dbReference type="Proteomes" id="UP000823749"/>
    </source>
</evidence>
<dbReference type="PANTHER" id="PTHR33138">
    <property type="entry name" value="OS01G0690200 PROTEIN"/>
    <property type="match status" value="1"/>
</dbReference>
<protein>
    <recommendedName>
        <fullName evidence="4">Wall-associated receptor kinase galacturonan-binding domain-containing protein</fullName>
    </recommendedName>
</protein>
<sequence>MSSRRLFSDVYKTHSLLLLLALFLGNCYAQISPNCVSSCGNIPIKHPFRVKADPKKCGNKKYELECEHGRLVLNLFSSGNYYVHAINYNNYTIRLVDVGLQQGNCSSVPHYSLSDLNFTNADEYQYALEFPYGVSYSSFAVRTFYSDHPIPWDVAVALWVDCEKPVKSRFYTESNTSASSCIDKATLSSSSSLSSREKRHYSYFLFGSLKIPDVADQCKIDEILITTLWLSADKSQANISFSDFHSKLEYGFELSWLSFLCSEKCPEEWQRCLLESNYNVTCYKYDSCYYSVNKSRTFSCA</sequence>
<gene>
    <name evidence="5" type="ORF">RHGRI_017335</name>
</gene>
<proteinExistence type="predicted"/>
<evidence type="ECO:0000256" key="3">
    <source>
        <dbReference type="SAM" id="SignalP"/>
    </source>
</evidence>